<dbReference type="EMBL" id="AP023368">
    <property type="protein sequence ID" value="BCK01416.1"/>
    <property type="molecule type" value="Genomic_DNA"/>
</dbReference>
<dbReference type="Proteomes" id="UP000515703">
    <property type="component" value="Chromosome"/>
</dbReference>
<feature type="region of interest" description="Disordered" evidence="1">
    <location>
        <begin position="45"/>
        <end position="68"/>
    </location>
</feature>
<gene>
    <name evidence="2" type="ORF">bsdcttw_44560</name>
</gene>
<dbReference type="KEGG" id="acht:bsdcttw_44560"/>
<evidence type="ECO:0000256" key="1">
    <source>
        <dbReference type="SAM" id="MobiDB-lite"/>
    </source>
</evidence>
<name>A0A7M3S9Z8_9FIRM</name>
<protein>
    <submittedName>
        <fullName evidence="2">Uncharacterized protein</fullName>
    </submittedName>
</protein>
<dbReference type="RefSeq" id="WP_185256983.1">
    <property type="nucleotide sequence ID" value="NZ_AP023368.1"/>
</dbReference>
<reference evidence="2 3" key="1">
    <citation type="submission" date="2020-08" db="EMBL/GenBank/DDBJ databases">
        <title>Draft genome sequencing of an Anaerocolumna strain isolated from anoxic soil subjected to BSD treatment.</title>
        <authorList>
            <person name="Uek A."/>
            <person name="Tonouchi A."/>
        </authorList>
    </citation>
    <scope>NUCLEOTIDE SEQUENCE [LARGE SCALE GENOMIC DNA]</scope>
    <source>
        <strain evidence="2 3">CTTW</strain>
    </source>
</reference>
<keyword evidence="3" id="KW-1185">Reference proteome</keyword>
<evidence type="ECO:0000313" key="2">
    <source>
        <dbReference type="EMBL" id="BCK01416.1"/>
    </source>
</evidence>
<reference evidence="2 3" key="2">
    <citation type="submission" date="2020-08" db="EMBL/GenBank/DDBJ databases">
        <authorList>
            <person name="Ueki A."/>
            <person name="Tonouchi A."/>
        </authorList>
    </citation>
    <scope>NUCLEOTIDE SEQUENCE [LARGE SCALE GENOMIC DNA]</scope>
    <source>
        <strain evidence="2 3">CTTW</strain>
    </source>
</reference>
<sequence length="68" mass="7985">MKVRALEQFNDLTENVMRKKGDIFTTTEKRFEEINSTSFGVLVEHIETEETEQPPKRRQRNSSDKAVN</sequence>
<dbReference type="AlphaFoldDB" id="A0A7M3S9Z8"/>
<organism evidence="2 3">
    <name type="scientific">Anaerocolumna chitinilytica</name>
    <dbReference type="NCBI Taxonomy" id="1727145"/>
    <lineage>
        <taxon>Bacteria</taxon>
        <taxon>Bacillati</taxon>
        <taxon>Bacillota</taxon>
        <taxon>Clostridia</taxon>
        <taxon>Lachnospirales</taxon>
        <taxon>Lachnospiraceae</taxon>
        <taxon>Anaerocolumna</taxon>
    </lineage>
</organism>
<accession>A0A7M3S9Z8</accession>
<proteinExistence type="predicted"/>
<evidence type="ECO:0000313" key="3">
    <source>
        <dbReference type="Proteomes" id="UP000515703"/>
    </source>
</evidence>